<gene>
    <name evidence="2" type="ORF">M0812_03323</name>
</gene>
<feature type="region of interest" description="Disordered" evidence="1">
    <location>
        <begin position="229"/>
        <end position="267"/>
    </location>
</feature>
<evidence type="ECO:0000313" key="3">
    <source>
        <dbReference type="Proteomes" id="UP001146793"/>
    </source>
</evidence>
<reference evidence="2" key="1">
    <citation type="submission" date="2022-08" db="EMBL/GenBank/DDBJ databases">
        <title>Novel sulphate-reducing endosymbionts in the free-living metamonad Anaeramoeba.</title>
        <authorList>
            <person name="Jerlstrom-Hultqvist J."/>
            <person name="Cepicka I."/>
            <person name="Gallot-Lavallee L."/>
            <person name="Salas-Leiva D."/>
            <person name="Curtis B.A."/>
            <person name="Zahonova K."/>
            <person name="Pipaliya S."/>
            <person name="Dacks J."/>
            <person name="Roger A.J."/>
        </authorList>
    </citation>
    <scope>NUCLEOTIDE SEQUENCE</scope>
    <source>
        <strain evidence="2">Busselton2</strain>
    </source>
</reference>
<dbReference type="AlphaFoldDB" id="A0AAV8ACF2"/>
<feature type="compositionally biased region" description="Basic residues" evidence="1">
    <location>
        <begin position="241"/>
        <end position="267"/>
    </location>
</feature>
<name>A0AAV8ACF2_9EUKA</name>
<evidence type="ECO:0000256" key="1">
    <source>
        <dbReference type="SAM" id="MobiDB-lite"/>
    </source>
</evidence>
<protein>
    <submittedName>
        <fullName evidence="2">Uncharacterized protein</fullName>
    </submittedName>
</protein>
<dbReference type="Proteomes" id="UP001146793">
    <property type="component" value="Unassembled WGS sequence"/>
</dbReference>
<comment type="caution">
    <text evidence="2">The sequence shown here is derived from an EMBL/GenBank/DDBJ whole genome shotgun (WGS) entry which is preliminary data.</text>
</comment>
<sequence length="267" mass="32073">MSNFQNTKVLEDFDKTKSKRNKYDSFKTKSGEKQLVRRLRNTEGEIFLHFKVNGITQNLTVTKPVTEEKIRNLFGSTNEKPITLTKLSKFYTNLGHYIATFPFLIRKKNQQKIDDQCNYLVNSMGNNEIKQWVLLKEGNQNDKRCNYDLLFQEMSEKKKTTKLNTKGLGFIYLKKGVRIGNSYTLPELVDVVRKKFSLRNPIMKFEYLTSPLTYIEYLVNEEIYLKKLNKRHQQREEEKKRIKKERKKKKRKKKKKEKRRRKKLKKK</sequence>
<accession>A0AAV8ACF2</accession>
<dbReference type="EMBL" id="JANTQA010000008">
    <property type="protein sequence ID" value="KAJ3451573.1"/>
    <property type="molecule type" value="Genomic_DNA"/>
</dbReference>
<proteinExistence type="predicted"/>
<evidence type="ECO:0000313" key="2">
    <source>
        <dbReference type="EMBL" id="KAJ3451573.1"/>
    </source>
</evidence>
<organism evidence="2 3">
    <name type="scientific">Anaeramoeba flamelloides</name>
    <dbReference type="NCBI Taxonomy" id="1746091"/>
    <lineage>
        <taxon>Eukaryota</taxon>
        <taxon>Metamonada</taxon>
        <taxon>Anaeramoebidae</taxon>
        <taxon>Anaeramoeba</taxon>
    </lineage>
</organism>